<sequence length="547" mass="57724">MRISLLAAAAALFAAPSVAQPQAPPKLLVVISVDQFSANLWDEYRTNFTGGFAKLAQGAVFHNGYQSHAATETCPGHSTILTGAHPARSGIVSNTWIDQSVQRSDKDVYCAEDERAPGSSSSSYTVSPIHLMVPTLGELMKQARPGTRSVAVSGKDRAAVMMSGHVVDQRWYWTGQKFATDNKSAAVPLVAGKVNALAAAGLAMDRPPLEPTSFCQAKARELPIQGGGKPVGAGRLARKAGDQAAFRASPEMDGDTLALAAGLVDEMQLGRGADPDILAVSLSATDYVGHTYGTEGEEMCLQLTELDRELGDFFAMLESRGIDYAVALTADHGGLDVPERLQTVGVKDAGRVDPALSPATMGATLVKQLGLSGPGLFGTGSFGDFWVDKSLTLGQQTRLLGAAVAAYRKHPQVEAVYTAKQIAATPMPRGSPVNWTILQKLRASYYPGRSGDFLVVLKRDITPIADTSRYVATHGSVWDYDRRVPVIFWRKGLTGGGEAPVDTVDIMPTLAAWMGVPIAPGSVDGVCVASVASCPAASASRPERGSR</sequence>
<dbReference type="SUPFAM" id="SSF53649">
    <property type="entry name" value="Alkaline phosphatase-like"/>
    <property type="match status" value="1"/>
</dbReference>
<proteinExistence type="predicted"/>
<keyword evidence="1" id="KW-0862">Zinc</keyword>
<dbReference type="PANTHER" id="PTHR10151">
    <property type="entry name" value="ECTONUCLEOTIDE PYROPHOSPHATASE/PHOSPHODIESTERASE"/>
    <property type="match status" value="1"/>
</dbReference>
<comment type="function">
    <text evidence="1">Alkaline phosphatase with broad substrate specificity.</text>
</comment>
<reference evidence="4" key="1">
    <citation type="journal article" date="2019" name="Int. J. Syst. Evol. Microbiol.">
        <title>The Global Catalogue of Microorganisms (GCM) 10K type strain sequencing project: providing services to taxonomists for standard genome sequencing and annotation.</title>
        <authorList>
            <consortium name="The Broad Institute Genomics Platform"/>
            <consortium name="The Broad Institute Genome Sequencing Center for Infectious Disease"/>
            <person name="Wu L."/>
            <person name="Ma J."/>
        </authorList>
    </citation>
    <scope>NUCLEOTIDE SEQUENCE [LARGE SCALE GENOMIC DNA]</scope>
    <source>
        <strain evidence="4">JCM 17543</strain>
    </source>
</reference>
<evidence type="ECO:0000313" key="4">
    <source>
        <dbReference type="Proteomes" id="UP001500827"/>
    </source>
</evidence>
<organism evidence="3 4">
    <name type="scientific">Sphingomonas limnosediminicola</name>
    <dbReference type="NCBI Taxonomy" id="940133"/>
    <lineage>
        <taxon>Bacteria</taxon>
        <taxon>Pseudomonadati</taxon>
        <taxon>Pseudomonadota</taxon>
        <taxon>Alphaproteobacteria</taxon>
        <taxon>Sphingomonadales</taxon>
        <taxon>Sphingomonadaceae</taxon>
        <taxon>Sphingomonas</taxon>
    </lineage>
</organism>
<dbReference type="Gene3D" id="3.40.720.10">
    <property type="entry name" value="Alkaline Phosphatase, subunit A"/>
    <property type="match status" value="1"/>
</dbReference>
<evidence type="ECO:0000256" key="2">
    <source>
        <dbReference type="SAM" id="SignalP"/>
    </source>
</evidence>
<evidence type="ECO:0000256" key="1">
    <source>
        <dbReference type="PIRNR" id="PIRNR031924"/>
    </source>
</evidence>
<keyword evidence="1" id="KW-0479">Metal-binding</keyword>
<dbReference type="EMBL" id="BAABBM010000001">
    <property type="protein sequence ID" value="GAA3885988.1"/>
    <property type="molecule type" value="Genomic_DNA"/>
</dbReference>
<dbReference type="PIRSF" id="PIRSF031924">
    <property type="entry name" value="Pi-irrepressible_AP"/>
    <property type="match status" value="1"/>
</dbReference>
<dbReference type="Gene3D" id="3.30.1360.150">
    <property type="match status" value="1"/>
</dbReference>
<dbReference type="Proteomes" id="UP001500827">
    <property type="component" value="Unassembled WGS sequence"/>
</dbReference>
<comment type="caution">
    <text evidence="3">The sequence shown here is derived from an EMBL/GenBank/DDBJ whole genome shotgun (WGS) entry which is preliminary data.</text>
</comment>
<comment type="catalytic activity">
    <reaction evidence="1">
        <text>a phosphate monoester + H2O = an alcohol + phosphate</text>
        <dbReference type="Rhea" id="RHEA:15017"/>
        <dbReference type="ChEBI" id="CHEBI:15377"/>
        <dbReference type="ChEBI" id="CHEBI:30879"/>
        <dbReference type="ChEBI" id="CHEBI:43474"/>
        <dbReference type="ChEBI" id="CHEBI:67140"/>
        <dbReference type="EC" id="3.1.3.1"/>
    </reaction>
</comment>
<protein>
    <recommendedName>
        <fullName evidence="1">Alkaline phosphatase</fullName>
        <ecNumber evidence="1">3.1.3.1</ecNumber>
    </recommendedName>
</protein>
<dbReference type="RefSeq" id="WP_344697769.1">
    <property type="nucleotide sequence ID" value="NZ_BAABBM010000001.1"/>
</dbReference>
<dbReference type="CDD" id="cd16016">
    <property type="entry name" value="AP-SPAP"/>
    <property type="match status" value="1"/>
</dbReference>
<evidence type="ECO:0000313" key="3">
    <source>
        <dbReference type="EMBL" id="GAA3885988.1"/>
    </source>
</evidence>
<feature type="chain" id="PRO_5045824977" description="Alkaline phosphatase" evidence="2">
    <location>
        <begin position="20"/>
        <end position="547"/>
    </location>
</feature>
<dbReference type="InterPro" id="IPR026263">
    <property type="entry name" value="Alkaline_phosphatase_prok"/>
</dbReference>
<gene>
    <name evidence="3" type="primary">phoY</name>
    <name evidence="3" type="ORF">GCM10022276_01350</name>
</gene>
<accession>A0ABP7KS97</accession>
<keyword evidence="4" id="KW-1185">Reference proteome</keyword>
<comment type="cofactor">
    <cofactor evidence="1">
        <name>Zn(2+)</name>
        <dbReference type="ChEBI" id="CHEBI:29105"/>
    </cofactor>
    <text evidence="1">Binds 2 Zn(2+) ions.</text>
</comment>
<dbReference type="Pfam" id="PF01663">
    <property type="entry name" value="Phosphodiest"/>
    <property type="match status" value="1"/>
</dbReference>
<name>A0ABP7KS97_9SPHN</name>
<feature type="signal peptide" evidence="2">
    <location>
        <begin position="1"/>
        <end position="19"/>
    </location>
</feature>
<keyword evidence="2" id="KW-0732">Signal</keyword>
<dbReference type="InterPro" id="IPR017850">
    <property type="entry name" value="Alkaline_phosphatase_core_sf"/>
</dbReference>
<dbReference type="PANTHER" id="PTHR10151:SF114">
    <property type="entry name" value="ECTONUCLEOTIDE PYROPHOSPHATASE_PHOSPHODIESTERASE C27A7.3"/>
    <property type="match status" value="1"/>
</dbReference>
<dbReference type="InterPro" id="IPR002591">
    <property type="entry name" value="Phosphodiest/P_Trfase"/>
</dbReference>
<dbReference type="EC" id="3.1.3.1" evidence="1"/>